<proteinExistence type="predicted"/>
<accession>A0ABQ4YRE6</accession>
<reference evidence="1" key="1">
    <citation type="journal article" date="2022" name="Int. J. Mol. Sci.">
        <title>Draft Genome of Tanacetum Coccineum: Genomic Comparison of Closely Related Tanacetum-Family Plants.</title>
        <authorList>
            <person name="Yamashiro T."/>
            <person name="Shiraishi A."/>
            <person name="Nakayama K."/>
            <person name="Satake H."/>
        </authorList>
    </citation>
    <scope>NUCLEOTIDE SEQUENCE</scope>
</reference>
<gene>
    <name evidence="1" type="ORF">Tco_0729887</name>
</gene>
<dbReference type="EMBL" id="BQNB010010639">
    <property type="protein sequence ID" value="GJS80006.1"/>
    <property type="molecule type" value="Genomic_DNA"/>
</dbReference>
<sequence>MVDDLLVVVFGRLFVVDIVDDVLVIDEDEVVSNSKFKCLKLILVGFLMAFLKGELDEDIVGGDSGDDQGLNEEGVNENEDDQAYLRLSWCILMHEIKLRLGICPKAKDKRIANKDQRSISQSMKMNKEGTSTTTRFKNHDINEVKYFVQ</sequence>
<comment type="caution">
    <text evidence="1">The sequence shown here is derived from an EMBL/GenBank/DDBJ whole genome shotgun (WGS) entry which is preliminary data.</text>
</comment>
<evidence type="ECO:0000313" key="1">
    <source>
        <dbReference type="EMBL" id="GJS80006.1"/>
    </source>
</evidence>
<reference evidence="1" key="2">
    <citation type="submission" date="2022-01" db="EMBL/GenBank/DDBJ databases">
        <authorList>
            <person name="Yamashiro T."/>
            <person name="Shiraishi A."/>
            <person name="Satake H."/>
            <person name="Nakayama K."/>
        </authorList>
    </citation>
    <scope>NUCLEOTIDE SEQUENCE</scope>
</reference>
<evidence type="ECO:0000313" key="2">
    <source>
        <dbReference type="Proteomes" id="UP001151760"/>
    </source>
</evidence>
<dbReference type="Proteomes" id="UP001151760">
    <property type="component" value="Unassembled WGS sequence"/>
</dbReference>
<keyword evidence="2" id="KW-1185">Reference proteome</keyword>
<name>A0ABQ4YRE6_9ASTR</name>
<organism evidence="1 2">
    <name type="scientific">Tanacetum coccineum</name>
    <dbReference type="NCBI Taxonomy" id="301880"/>
    <lineage>
        <taxon>Eukaryota</taxon>
        <taxon>Viridiplantae</taxon>
        <taxon>Streptophyta</taxon>
        <taxon>Embryophyta</taxon>
        <taxon>Tracheophyta</taxon>
        <taxon>Spermatophyta</taxon>
        <taxon>Magnoliopsida</taxon>
        <taxon>eudicotyledons</taxon>
        <taxon>Gunneridae</taxon>
        <taxon>Pentapetalae</taxon>
        <taxon>asterids</taxon>
        <taxon>campanulids</taxon>
        <taxon>Asterales</taxon>
        <taxon>Asteraceae</taxon>
        <taxon>Asteroideae</taxon>
        <taxon>Anthemideae</taxon>
        <taxon>Anthemidinae</taxon>
        <taxon>Tanacetum</taxon>
    </lineage>
</organism>
<protein>
    <submittedName>
        <fullName evidence="1">Uncharacterized protein</fullName>
    </submittedName>
</protein>